<keyword evidence="2" id="KW-1185">Reference proteome</keyword>
<dbReference type="EMBL" id="JBEDUW010000002">
    <property type="protein sequence ID" value="KAK9944224.1"/>
    <property type="molecule type" value="Genomic_DNA"/>
</dbReference>
<proteinExistence type="predicted"/>
<comment type="caution">
    <text evidence="1">The sequence shown here is derived from an EMBL/GenBank/DDBJ whole genome shotgun (WGS) entry which is preliminary data.</text>
</comment>
<evidence type="ECO:0000313" key="2">
    <source>
        <dbReference type="Proteomes" id="UP001457282"/>
    </source>
</evidence>
<accession>A0AAW1Y5J2</accession>
<organism evidence="1 2">
    <name type="scientific">Rubus argutus</name>
    <name type="common">Southern blackberry</name>
    <dbReference type="NCBI Taxonomy" id="59490"/>
    <lineage>
        <taxon>Eukaryota</taxon>
        <taxon>Viridiplantae</taxon>
        <taxon>Streptophyta</taxon>
        <taxon>Embryophyta</taxon>
        <taxon>Tracheophyta</taxon>
        <taxon>Spermatophyta</taxon>
        <taxon>Magnoliopsida</taxon>
        <taxon>eudicotyledons</taxon>
        <taxon>Gunneridae</taxon>
        <taxon>Pentapetalae</taxon>
        <taxon>rosids</taxon>
        <taxon>fabids</taxon>
        <taxon>Rosales</taxon>
        <taxon>Rosaceae</taxon>
        <taxon>Rosoideae</taxon>
        <taxon>Rosoideae incertae sedis</taxon>
        <taxon>Rubus</taxon>
    </lineage>
</organism>
<gene>
    <name evidence="1" type="ORF">M0R45_009802</name>
</gene>
<reference evidence="1 2" key="1">
    <citation type="journal article" date="2023" name="G3 (Bethesda)">
        <title>A chromosome-length genome assembly and annotation of blackberry (Rubus argutus, cv. 'Hillquist').</title>
        <authorList>
            <person name="Bruna T."/>
            <person name="Aryal R."/>
            <person name="Dudchenko O."/>
            <person name="Sargent D.J."/>
            <person name="Mead D."/>
            <person name="Buti M."/>
            <person name="Cavallini A."/>
            <person name="Hytonen T."/>
            <person name="Andres J."/>
            <person name="Pham M."/>
            <person name="Weisz D."/>
            <person name="Mascagni F."/>
            <person name="Usai G."/>
            <person name="Natali L."/>
            <person name="Bassil N."/>
            <person name="Fernandez G.E."/>
            <person name="Lomsadze A."/>
            <person name="Armour M."/>
            <person name="Olukolu B."/>
            <person name="Poorten T."/>
            <person name="Britton C."/>
            <person name="Davik J."/>
            <person name="Ashrafi H."/>
            <person name="Aiden E.L."/>
            <person name="Borodovsky M."/>
            <person name="Worthington M."/>
        </authorList>
    </citation>
    <scope>NUCLEOTIDE SEQUENCE [LARGE SCALE GENOMIC DNA]</scope>
    <source>
        <strain evidence="1">PI 553951</strain>
    </source>
</reference>
<dbReference type="Proteomes" id="UP001457282">
    <property type="component" value="Unassembled WGS sequence"/>
</dbReference>
<name>A0AAW1Y5J2_RUBAR</name>
<dbReference type="AlphaFoldDB" id="A0AAW1Y5J2"/>
<protein>
    <submittedName>
        <fullName evidence="1">Uncharacterized protein</fullName>
    </submittedName>
</protein>
<sequence length="146" mass="16630">MEVIKSSSFAEGKQSRRAFLKKALFRPFMSARIHHKNKSSKSNLLAKAATVARASGSEGVNVLSQSTQEENGVVRMKILVRKEDLEQVLELMRNNNNTNYNNNDNGFDEEDEEASFSIEERLNLLRKEHRRHSSWSPALQTIPEAI</sequence>
<evidence type="ECO:0000313" key="1">
    <source>
        <dbReference type="EMBL" id="KAK9944224.1"/>
    </source>
</evidence>